<sequence length="385" mass="41189">MRSEEDLIRTLHTAAGHAEPEPTLAASVAARRRSRRREGWARTALAAAAVVLVAGGTTVVLSDGGGRARPAAEVTRGVEQAAEVWPEAMFTVPGTAVDGREYQPMAAISPAEVLVSAVAPGVKPDRLEVFDTGIRQFRTVTSMPKPNVPGYRFRDVKARDNHIVWWGETPHAGEGAWADFWYVPRAGGESGHVAKLTGELAQVDAVDITGDHIVFSVERGGVYRLPLTGGKPEKIKGTDGLHLRSWPLAAGYTAGESHERNQNRTVNLETGRSADVSVPSGARGLICGIQWCAGVLDGGPFRQRPDGSDRRPIPADLRPLVFEGLPADRFVLGRLSSGPVIQALYDLTTEEVVGLDEAEFGGGVPTVFSWREGSNLTVVNLLAVM</sequence>
<feature type="transmembrane region" description="Helical" evidence="1">
    <location>
        <begin position="40"/>
        <end position="61"/>
    </location>
</feature>
<evidence type="ECO:0000313" key="2">
    <source>
        <dbReference type="EMBL" id="MDA0641372.1"/>
    </source>
</evidence>
<dbReference type="EMBL" id="JAPNUD010000023">
    <property type="protein sequence ID" value="MDA0641372.1"/>
    <property type="molecule type" value="Genomic_DNA"/>
</dbReference>
<keyword evidence="1" id="KW-1133">Transmembrane helix</keyword>
<dbReference type="RefSeq" id="WP_271276283.1">
    <property type="nucleotide sequence ID" value="NZ_BAABFD010000012.1"/>
</dbReference>
<dbReference type="Proteomes" id="UP001212498">
    <property type="component" value="Unassembled WGS sequence"/>
</dbReference>
<evidence type="ECO:0000256" key="1">
    <source>
        <dbReference type="SAM" id="Phobius"/>
    </source>
</evidence>
<keyword evidence="3" id="KW-1185">Reference proteome</keyword>
<name>A0ABT4SVS7_9ACTN</name>
<comment type="caution">
    <text evidence="2">The sequence shown here is derived from an EMBL/GenBank/DDBJ whole genome shotgun (WGS) entry which is preliminary data.</text>
</comment>
<dbReference type="SUPFAM" id="SSF82171">
    <property type="entry name" value="DPP6 N-terminal domain-like"/>
    <property type="match status" value="1"/>
</dbReference>
<keyword evidence="1" id="KW-0472">Membrane</keyword>
<proteinExistence type="predicted"/>
<keyword evidence="1" id="KW-0812">Transmembrane</keyword>
<evidence type="ECO:0000313" key="3">
    <source>
        <dbReference type="Proteomes" id="UP001212498"/>
    </source>
</evidence>
<accession>A0ABT4SVS7</accession>
<organism evidence="2 3">
    <name type="scientific">Nonomuraea ferruginea</name>
    <dbReference type="NCBI Taxonomy" id="46174"/>
    <lineage>
        <taxon>Bacteria</taxon>
        <taxon>Bacillati</taxon>
        <taxon>Actinomycetota</taxon>
        <taxon>Actinomycetes</taxon>
        <taxon>Streptosporangiales</taxon>
        <taxon>Streptosporangiaceae</taxon>
        <taxon>Nonomuraea</taxon>
    </lineage>
</organism>
<gene>
    <name evidence="2" type="ORF">OUY24_12160</name>
</gene>
<reference evidence="2 3" key="1">
    <citation type="submission" date="2022-11" db="EMBL/GenBank/DDBJ databases">
        <title>Nonomuraea corallina sp. nov., a new species of the genus Nonomuraea isolated from sea side sediment in Thai sea.</title>
        <authorList>
            <person name="Ngamcharungchit C."/>
            <person name="Matsumoto A."/>
            <person name="Suriyachadkun C."/>
            <person name="Panbangred W."/>
            <person name="Inahashi Y."/>
            <person name="Intra B."/>
        </authorList>
    </citation>
    <scope>NUCLEOTIDE SEQUENCE [LARGE SCALE GENOMIC DNA]</scope>
    <source>
        <strain evidence="2 3">DSM 43553</strain>
    </source>
</reference>
<protein>
    <submittedName>
        <fullName evidence="2">Uncharacterized protein</fullName>
    </submittedName>
</protein>